<dbReference type="SUPFAM" id="SSF46785">
    <property type="entry name" value="Winged helix' DNA-binding domain"/>
    <property type="match status" value="1"/>
</dbReference>
<evidence type="ECO:0000313" key="4">
    <source>
        <dbReference type="Proteomes" id="UP001519363"/>
    </source>
</evidence>
<dbReference type="RefSeq" id="WP_209707589.1">
    <property type="nucleotide sequence ID" value="NZ_JAGIOO010000001.1"/>
</dbReference>
<comment type="cofactor">
    <cofactor evidence="2">
        <name>[2Fe-2S] cluster</name>
        <dbReference type="ChEBI" id="CHEBI:190135"/>
    </cofactor>
</comment>
<dbReference type="Pfam" id="PF02082">
    <property type="entry name" value="Rrf2"/>
    <property type="match status" value="1"/>
</dbReference>
<dbReference type="Proteomes" id="UP001519363">
    <property type="component" value="Unassembled WGS sequence"/>
</dbReference>
<keyword evidence="4" id="KW-1185">Reference proteome</keyword>
<dbReference type="InterPro" id="IPR036388">
    <property type="entry name" value="WH-like_DNA-bd_sf"/>
</dbReference>
<keyword evidence="1" id="KW-0238">DNA-binding</keyword>
<dbReference type="PROSITE" id="PS51197">
    <property type="entry name" value="HTH_RRF2_2"/>
    <property type="match status" value="1"/>
</dbReference>
<sequence length="148" mass="15851">MLDIRFSSALKVMLFLAVADQKGEPVISSAQLADGLGANASLVRKLLVPLVRAGLLTSTKGRTGGTRLAKPAERITLAEIYRCVIGDKPLWNCRPDGEHVCLVTGHSEAYFAELTATAEQAVLASLEGRTLADGVRDLWRLHEGQPAS</sequence>
<gene>
    <name evidence="3" type="ORF">JOF53_007444</name>
</gene>
<dbReference type="InterPro" id="IPR000944">
    <property type="entry name" value="Tscrpt_reg_Rrf2"/>
</dbReference>
<evidence type="ECO:0000256" key="1">
    <source>
        <dbReference type="ARBA" id="ARBA00023125"/>
    </source>
</evidence>
<comment type="caution">
    <text evidence="3">The sequence shown here is derived from an EMBL/GenBank/DDBJ whole genome shotgun (WGS) entry which is preliminary data.</text>
</comment>
<dbReference type="EMBL" id="JAGIOO010000001">
    <property type="protein sequence ID" value="MBP2478572.1"/>
    <property type="molecule type" value="Genomic_DNA"/>
</dbReference>
<protein>
    <submittedName>
        <fullName evidence="3">Rrf2 family transcriptional repressor of oqxAB</fullName>
    </submittedName>
</protein>
<proteinExistence type="predicted"/>
<organism evidence="3 4">
    <name type="scientific">Crossiella equi</name>
    <dbReference type="NCBI Taxonomy" id="130796"/>
    <lineage>
        <taxon>Bacteria</taxon>
        <taxon>Bacillati</taxon>
        <taxon>Actinomycetota</taxon>
        <taxon>Actinomycetes</taxon>
        <taxon>Pseudonocardiales</taxon>
        <taxon>Pseudonocardiaceae</taxon>
        <taxon>Crossiella</taxon>
    </lineage>
</organism>
<dbReference type="InterPro" id="IPR036390">
    <property type="entry name" value="WH_DNA-bd_sf"/>
</dbReference>
<evidence type="ECO:0000313" key="3">
    <source>
        <dbReference type="EMBL" id="MBP2478572.1"/>
    </source>
</evidence>
<dbReference type="PANTHER" id="PTHR33221:SF4">
    <property type="entry name" value="HTH-TYPE TRANSCRIPTIONAL REPRESSOR NSRR"/>
    <property type="match status" value="1"/>
</dbReference>
<dbReference type="Gene3D" id="1.10.10.10">
    <property type="entry name" value="Winged helix-like DNA-binding domain superfamily/Winged helix DNA-binding domain"/>
    <property type="match status" value="1"/>
</dbReference>
<name>A0ABS5AQA4_9PSEU</name>
<dbReference type="PANTHER" id="PTHR33221">
    <property type="entry name" value="WINGED HELIX-TURN-HELIX TRANSCRIPTIONAL REGULATOR, RRF2 FAMILY"/>
    <property type="match status" value="1"/>
</dbReference>
<evidence type="ECO:0000256" key="2">
    <source>
        <dbReference type="ARBA" id="ARBA00034078"/>
    </source>
</evidence>
<accession>A0ABS5AQA4</accession>
<reference evidence="3 4" key="1">
    <citation type="submission" date="2021-03" db="EMBL/GenBank/DDBJ databases">
        <title>Sequencing the genomes of 1000 actinobacteria strains.</title>
        <authorList>
            <person name="Klenk H.-P."/>
        </authorList>
    </citation>
    <scope>NUCLEOTIDE SEQUENCE [LARGE SCALE GENOMIC DNA]</scope>
    <source>
        <strain evidence="3 4">DSM 44580</strain>
    </source>
</reference>